<dbReference type="AlphaFoldDB" id="A0AA40B400"/>
<proteinExistence type="predicted"/>
<dbReference type="RefSeq" id="XP_060300072.1">
    <property type="nucleotide sequence ID" value="XM_060439390.1"/>
</dbReference>
<keyword evidence="3" id="KW-1185">Reference proteome</keyword>
<accession>A0AA40B400</accession>
<reference evidence="2" key="1">
    <citation type="submission" date="2023-06" db="EMBL/GenBank/DDBJ databases">
        <title>Genome-scale phylogeny and comparative genomics of the fungal order Sordariales.</title>
        <authorList>
            <consortium name="Lawrence Berkeley National Laboratory"/>
            <person name="Hensen N."/>
            <person name="Bonometti L."/>
            <person name="Westerberg I."/>
            <person name="Brannstrom I.O."/>
            <person name="Guillou S."/>
            <person name="Cros-Aarteil S."/>
            <person name="Calhoun S."/>
            <person name="Haridas S."/>
            <person name="Kuo A."/>
            <person name="Mondo S."/>
            <person name="Pangilinan J."/>
            <person name="Riley R."/>
            <person name="LaButti K."/>
            <person name="Andreopoulos B."/>
            <person name="Lipzen A."/>
            <person name="Chen C."/>
            <person name="Yanf M."/>
            <person name="Daum C."/>
            <person name="Ng V."/>
            <person name="Clum A."/>
            <person name="Steindorff A."/>
            <person name="Ohm R."/>
            <person name="Martin F."/>
            <person name="Silar P."/>
            <person name="Natvig D."/>
            <person name="Lalanne C."/>
            <person name="Gautier V."/>
            <person name="Ament-velasquez S.L."/>
            <person name="Kruys A."/>
            <person name="Hutchinson M.I."/>
            <person name="Powell A.J."/>
            <person name="Barry K."/>
            <person name="Miller A.N."/>
            <person name="Grigoriev I.V."/>
            <person name="Debuchy R."/>
            <person name="Gladieux P."/>
            <person name="Thoren M.H."/>
            <person name="Johannesson H."/>
        </authorList>
    </citation>
    <scope>NUCLEOTIDE SEQUENCE</scope>
    <source>
        <strain evidence="2">SMH2392-1A</strain>
    </source>
</reference>
<organism evidence="2 3">
    <name type="scientific">Lasiosphaeria miniovina</name>
    <dbReference type="NCBI Taxonomy" id="1954250"/>
    <lineage>
        <taxon>Eukaryota</taxon>
        <taxon>Fungi</taxon>
        <taxon>Dikarya</taxon>
        <taxon>Ascomycota</taxon>
        <taxon>Pezizomycotina</taxon>
        <taxon>Sordariomycetes</taxon>
        <taxon>Sordariomycetidae</taxon>
        <taxon>Sordariales</taxon>
        <taxon>Lasiosphaeriaceae</taxon>
        <taxon>Lasiosphaeria</taxon>
    </lineage>
</organism>
<name>A0AA40B400_9PEZI</name>
<dbReference type="GeneID" id="85322660"/>
<feature type="region of interest" description="Disordered" evidence="1">
    <location>
        <begin position="76"/>
        <end position="105"/>
    </location>
</feature>
<gene>
    <name evidence="2" type="ORF">B0T26DRAFT_671911</name>
</gene>
<evidence type="ECO:0000256" key="1">
    <source>
        <dbReference type="SAM" id="MobiDB-lite"/>
    </source>
</evidence>
<comment type="caution">
    <text evidence="2">The sequence shown here is derived from an EMBL/GenBank/DDBJ whole genome shotgun (WGS) entry which is preliminary data.</text>
</comment>
<dbReference type="EMBL" id="JAUIRO010000002">
    <property type="protein sequence ID" value="KAK0727216.1"/>
    <property type="molecule type" value="Genomic_DNA"/>
</dbReference>
<dbReference type="Proteomes" id="UP001172101">
    <property type="component" value="Unassembled WGS sequence"/>
</dbReference>
<sequence>MRRVRQDAARRHLGSRLWVSTGQIDAHMHIGPSASNGLNARMESKYAENLRNATRSSRTQDIRRLTASAIVLSLKPNSSSSSQCDFRSLSPQALGPGPGQLQQKEVPSTIGQGWCTGVSAGNQVHALPRARQQEILSYATETGLCIEIRELGRCLQAGT</sequence>
<evidence type="ECO:0000313" key="3">
    <source>
        <dbReference type="Proteomes" id="UP001172101"/>
    </source>
</evidence>
<evidence type="ECO:0000313" key="2">
    <source>
        <dbReference type="EMBL" id="KAK0727216.1"/>
    </source>
</evidence>
<feature type="compositionally biased region" description="Low complexity" evidence="1">
    <location>
        <begin position="78"/>
        <end position="103"/>
    </location>
</feature>
<protein>
    <submittedName>
        <fullName evidence="2">Uncharacterized protein</fullName>
    </submittedName>
</protein>